<feature type="domain" description="RNase III" evidence="11">
    <location>
        <begin position="8"/>
        <end position="134"/>
    </location>
</feature>
<feature type="active site" evidence="9">
    <location>
        <position position="51"/>
    </location>
</feature>
<evidence type="ECO:0000256" key="3">
    <source>
        <dbReference type="ARBA" id="ARBA00022552"/>
    </source>
</evidence>
<evidence type="ECO:0000256" key="2">
    <source>
        <dbReference type="ARBA" id="ARBA00010183"/>
    </source>
</evidence>
<dbReference type="PANTHER" id="PTHR11207">
    <property type="entry name" value="RIBONUCLEASE III"/>
    <property type="match status" value="1"/>
</dbReference>
<evidence type="ECO:0000259" key="10">
    <source>
        <dbReference type="PROSITE" id="PS50137"/>
    </source>
</evidence>
<dbReference type="GO" id="GO:0005737">
    <property type="term" value="C:cytoplasm"/>
    <property type="evidence" value="ECO:0007669"/>
    <property type="project" value="UniProtKB-SubCell"/>
</dbReference>
<dbReference type="PROSITE" id="PS50137">
    <property type="entry name" value="DS_RBD"/>
    <property type="match status" value="1"/>
</dbReference>
<comment type="subunit">
    <text evidence="9">Homodimer.</text>
</comment>
<dbReference type="InterPro" id="IPR014720">
    <property type="entry name" value="dsRBD_dom"/>
</dbReference>
<dbReference type="PROSITE" id="PS50142">
    <property type="entry name" value="RNASE_3_2"/>
    <property type="match status" value="1"/>
</dbReference>
<dbReference type="InterPro" id="IPR011907">
    <property type="entry name" value="RNase_III"/>
</dbReference>
<dbReference type="GO" id="GO:0010468">
    <property type="term" value="P:regulation of gene expression"/>
    <property type="evidence" value="ECO:0007669"/>
    <property type="project" value="TreeGrafter"/>
</dbReference>
<keyword evidence="9" id="KW-0699">rRNA-binding</keyword>
<dbReference type="Proteomes" id="UP000623250">
    <property type="component" value="Unassembled WGS sequence"/>
</dbReference>
<organism evidence="12 13">
    <name type="scientific">Rhodomicrobium udaipurense</name>
    <dbReference type="NCBI Taxonomy" id="1202716"/>
    <lineage>
        <taxon>Bacteria</taxon>
        <taxon>Pseudomonadati</taxon>
        <taxon>Pseudomonadota</taxon>
        <taxon>Alphaproteobacteria</taxon>
        <taxon>Hyphomicrobiales</taxon>
        <taxon>Hyphomicrobiaceae</taxon>
        <taxon>Rhodomicrobium</taxon>
    </lineage>
</organism>
<evidence type="ECO:0000256" key="5">
    <source>
        <dbReference type="ARBA" id="ARBA00022722"/>
    </source>
</evidence>
<dbReference type="Gene3D" id="3.30.160.20">
    <property type="match status" value="1"/>
</dbReference>
<comment type="subcellular location">
    <subcellularLocation>
        <location evidence="9">Cytoplasm</location>
    </subcellularLocation>
</comment>
<keyword evidence="9" id="KW-0479">Metal-binding</keyword>
<dbReference type="EMBL" id="JAEMUK010000016">
    <property type="protein sequence ID" value="MBJ7543730.1"/>
    <property type="molecule type" value="Genomic_DNA"/>
</dbReference>
<dbReference type="SUPFAM" id="SSF54768">
    <property type="entry name" value="dsRNA-binding domain-like"/>
    <property type="match status" value="1"/>
</dbReference>
<dbReference type="GO" id="GO:0006397">
    <property type="term" value="P:mRNA processing"/>
    <property type="evidence" value="ECO:0007669"/>
    <property type="project" value="UniProtKB-UniRule"/>
</dbReference>
<dbReference type="Pfam" id="PF14622">
    <property type="entry name" value="Ribonucleas_3_3"/>
    <property type="match status" value="1"/>
</dbReference>
<keyword evidence="5 9" id="KW-0540">Nuclease</keyword>
<dbReference type="InterPro" id="IPR000999">
    <property type="entry name" value="RNase_III_dom"/>
</dbReference>
<keyword evidence="7 9" id="KW-0378">Hydrolase</keyword>
<keyword evidence="3 9" id="KW-0698">rRNA processing</keyword>
<comment type="similarity">
    <text evidence="2">Belongs to the ribonuclease III family.</text>
</comment>
<dbReference type="EC" id="3.1.26.3" evidence="9"/>
<dbReference type="RefSeq" id="WP_081796521.1">
    <property type="nucleotide sequence ID" value="NZ_JAEMUK010000016.1"/>
</dbReference>
<evidence type="ECO:0000259" key="11">
    <source>
        <dbReference type="PROSITE" id="PS50142"/>
    </source>
</evidence>
<keyword evidence="13" id="KW-1185">Reference proteome</keyword>
<dbReference type="GO" id="GO:0008033">
    <property type="term" value="P:tRNA processing"/>
    <property type="evidence" value="ECO:0007669"/>
    <property type="project" value="UniProtKB-KW"/>
</dbReference>
<dbReference type="CDD" id="cd00593">
    <property type="entry name" value="RIBOc"/>
    <property type="match status" value="1"/>
</dbReference>
<dbReference type="GO" id="GO:0046872">
    <property type="term" value="F:metal ion binding"/>
    <property type="evidence" value="ECO:0007669"/>
    <property type="project" value="UniProtKB-KW"/>
</dbReference>
<dbReference type="Gene3D" id="1.10.1520.10">
    <property type="entry name" value="Ribonuclease III domain"/>
    <property type="match status" value="1"/>
</dbReference>
<feature type="binding site" evidence="9">
    <location>
        <position position="123"/>
    </location>
    <ligand>
        <name>Mg(2+)</name>
        <dbReference type="ChEBI" id="CHEBI:18420"/>
    </ligand>
</feature>
<evidence type="ECO:0000256" key="4">
    <source>
        <dbReference type="ARBA" id="ARBA00022664"/>
    </source>
</evidence>
<dbReference type="GO" id="GO:0019843">
    <property type="term" value="F:rRNA binding"/>
    <property type="evidence" value="ECO:0007669"/>
    <property type="project" value="UniProtKB-KW"/>
</dbReference>
<comment type="catalytic activity">
    <reaction evidence="1 9">
        <text>Endonucleolytic cleavage to 5'-phosphomonoester.</text>
        <dbReference type="EC" id="3.1.26.3"/>
    </reaction>
</comment>
<dbReference type="HAMAP" id="MF_00104">
    <property type="entry name" value="RNase_III"/>
    <property type="match status" value="1"/>
</dbReference>
<comment type="cofactor">
    <cofactor evidence="9">
        <name>Mg(2+)</name>
        <dbReference type="ChEBI" id="CHEBI:18420"/>
    </cofactor>
</comment>
<dbReference type="FunFam" id="1.10.1520.10:FF:000001">
    <property type="entry name" value="Ribonuclease 3"/>
    <property type="match status" value="1"/>
</dbReference>
<protein>
    <recommendedName>
        <fullName evidence="9">Ribonuclease 3</fullName>
        <ecNumber evidence="9">3.1.26.3</ecNumber>
    </recommendedName>
    <alternativeName>
        <fullName evidence="9">Ribonuclease III</fullName>
        <shortName evidence="9">RNase III</shortName>
    </alternativeName>
</protein>
<keyword evidence="6 9" id="KW-0255">Endonuclease</keyword>
<name>A0A8I1KHH9_9HYPH</name>
<dbReference type="AlphaFoldDB" id="A0A8I1KHH9"/>
<sequence length="236" mass="25612">MPIKKPRVEELEASLGYQFQERGLLAEALTHSSARSEKGGRDNERLEFLGDRVLGLSIAALLFERFPKAREVELARHFNALVCKTTCAEVALKLELGPHLVMAPSEARSGGRKKDVILADAVEALLGAISVDGGFAAAETVVHRHWEPFIASGEPPAPDAKTALQEFAQSQKRGLPDYHEVERSGADHAPNFTVEVRVQGLKPERGTGSSLKKAQQAAAEALLKREGVGQPEREHA</sequence>
<keyword evidence="9" id="KW-0460">Magnesium</keyword>
<comment type="caution">
    <text evidence="12">The sequence shown here is derived from an EMBL/GenBank/DDBJ whole genome shotgun (WGS) entry which is preliminary data.</text>
</comment>
<dbReference type="SMART" id="SM00358">
    <property type="entry name" value="DSRM"/>
    <property type="match status" value="1"/>
</dbReference>
<dbReference type="SMART" id="SM00535">
    <property type="entry name" value="RIBOc"/>
    <property type="match status" value="1"/>
</dbReference>
<dbReference type="Pfam" id="PF00035">
    <property type="entry name" value="dsrm"/>
    <property type="match status" value="1"/>
</dbReference>
<keyword evidence="4 9" id="KW-0507">mRNA processing</keyword>
<feature type="binding site" evidence="9">
    <location>
        <position position="120"/>
    </location>
    <ligand>
        <name>Mg(2+)</name>
        <dbReference type="ChEBI" id="CHEBI:18420"/>
    </ligand>
</feature>
<evidence type="ECO:0000313" key="12">
    <source>
        <dbReference type="EMBL" id="MBJ7543730.1"/>
    </source>
</evidence>
<dbReference type="NCBIfam" id="TIGR02191">
    <property type="entry name" value="RNaseIII"/>
    <property type="match status" value="1"/>
</dbReference>
<dbReference type="SUPFAM" id="SSF69065">
    <property type="entry name" value="RNase III domain-like"/>
    <property type="match status" value="1"/>
</dbReference>
<reference evidence="12 13" key="1">
    <citation type="submission" date="2020-12" db="EMBL/GenBank/DDBJ databases">
        <title>Revised draft genomes of Rhodomicrobium vannielii ATCC 17100 and Rhodomicrobium udaipurense JA643.</title>
        <authorList>
            <person name="Conners E.M."/>
            <person name="Davenport E.J."/>
            <person name="Bose A."/>
        </authorList>
    </citation>
    <scope>NUCLEOTIDE SEQUENCE [LARGE SCALE GENOMIC DNA]</scope>
    <source>
        <strain evidence="12 13">JA643</strain>
    </source>
</reference>
<feature type="binding site" evidence="9">
    <location>
        <position position="47"/>
    </location>
    <ligand>
        <name>Mg(2+)</name>
        <dbReference type="ChEBI" id="CHEBI:18420"/>
    </ligand>
</feature>
<evidence type="ECO:0000256" key="9">
    <source>
        <dbReference type="HAMAP-Rule" id="MF_00104"/>
    </source>
</evidence>
<keyword evidence="9" id="KW-0963">Cytoplasm</keyword>
<gene>
    <name evidence="9 12" type="primary">rnc</name>
    <name evidence="12" type="ORF">JDN41_09165</name>
</gene>
<evidence type="ECO:0000313" key="13">
    <source>
        <dbReference type="Proteomes" id="UP000623250"/>
    </source>
</evidence>
<keyword evidence="8 9" id="KW-0694">RNA-binding</keyword>
<proteinExistence type="inferred from homology"/>
<accession>A0A8I1KHH9</accession>
<evidence type="ECO:0000256" key="6">
    <source>
        <dbReference type="ARBA" id="ARBA00022759"/>
    </source>
</evidence>
<keyword evidence="9" id="KW-0819">tRNA processing</keyword>
<evidence type="ECO:0000256" key="7">
    <source>
        <dbReference type="ARBA" id="ARBA00022801"/>
    </source>
</evidence>
<dbReference type="InterPro" id="IPR036389">
    <property type="entry name" value="RNase_III_sf"/>
</dbReference>
<feature type="domain" description="DRBM" evidence="10">
    <location>
        <begin position="159"/>
        <end position="228"/>
    </location>
</feature>
<comment type="function">
    <text evidence="9">Digests double-stranded RNA. Involved in the processing of primary rRNA transcript to yield the immediate precursors to the large and small rRNAs (23S and 16S). Processes some mRNAs, and tRNAs when they are encoded in the rRNA operon. Processes pre-crRNA and tracrRNA of type II CRISPR loci if present in the organism.</text>
</comment>
<dbReference type="GO" id="GO:0006364">
    <property type="term" value="P:rRNA processing"/>
    <property type="evidence" value="ECO:0007669"/>
    <property type="project" value="UniProtKB-UniRule"/>
</dbReference>
<evidence type="ECO:0000256" key="8">
    <source>
        <dbReference type="ARBA" id="ARBA00022884"/>
    </source>
</evidence>
<dbReference type="GO" id="GO:0003725">
    <property type="term" value="F:double-stranded RNA binding"/>
    <property type="evidence" value="ECO:0007669"/>
    <property type="project" value="TreeGrafter"/>
</dbReference>
<evidence type="ECO:0000256" key="1">
    <source>
        <dbReference type="ARBA" id="ARBA00000109"/>
    </source>
</evidence>
<dbReference type="PROSITE" id="PS00517">
    <property type="entry name" value="RNASE_3_1"/>
    <property type="match status" value="1"/>
</dbReference>
<dbReference type="PANTHER" id="PTHR11207:SF0">
    <property type="entry name" value="RIBONUCLEASE 3"/>
    <property type="match status" value="1"/>
</dbReference>
<dbReference type="CDD" id="cd10845">
    <property type="entry name" value="DSRM_RNAse_III_family"/>
    <property type="match status" value="1"/>
</dbReference>
<dbReference type="GO" id="GO:0004525">
    <property type="term" value="F:ribonuclease III activity"/>
    <property type="evidence" value="ECO:0007669"/>
    <property type="project" value="UniProtKB-UniRule"/>
</dbReference>
<feature type="active site" evidence="9">
    <location>
        <position position="123"/>
    </location>
</feature>